<feature type="region of interest" description="Disordered" evidence="6">
    <location>
        <begin position="1027"/>
        <end position="1084"/>
    </location>
</feature>
<evidence type="ECO:0000313" key="8">
    <source>
        <dbReference type="EMBL" id="KAH3852014.1"/>
    </source>
</evidence>
<feature type="compositionally biased region" description="Polar residues" evidence="6">
    <location>
        <begin position="1058"/>
        <end position="1074"/>
    </location>
</feature>
<keyword evidence="4" id="KW-0418">Kinase</keyword>
<dbReference type="InterPro" id="IPR000719">
    <property type="entry name" value="Prot_kinase_dom"/>
</dbReference>
<feature type="compositionally biased region" description="Basic residues" evidence="6">
    <location>
        <begin position="1041"/>
        <end position="1051"/>
    </location>
</feature>
<dbReference type="InterPro" id="IPR050494">
    <property type="entry name" value="Ser_Thr_dual-spec_kinase"/>
</dbReference>
<dbReference type="SUPFAM" id="SSF56112">
    <property type="entry name" value="Protein kinase-like (PK-like)"/>
    <property type="match status" value="1"/>
</dbReference>
<dbReference type="AlphaFoldDB" id="A0A9D4R206"/>
<accession>A0A9D4R206</accession>
<dbReference type="InterPro" id="IPR011009">
    <property type="entry name" value="Kinase-like_dom_sf"/>
</dbReference>
<dbReference type="PANTHER" id="PTHR24058:SF130">
    <property type="entry name" value="SERINE_THREONINE PROTEIN KINASES-RELATED"/>
    <property type="match status" value="1"/>
</dbReference>
<feature type="compositionally biased region" description="Basic and acidic residues" evidence="6">
    <location>
        <begin position="951"/>
        <end position="968"/>
    </location>
</feature>
<feature type="compositionally biased region" description="Basic residues" evidence="6">
    <location>
        <begin position="656"/>
        <end position="665"/>
    </location>
</feature>
<dbReference type="GO" id="GO:0004674">
    <property type="term" value="F:protein serine/threonine kinase activity"/>
    <property type="evidence" value="ECO:0007669"/>
    <property type="project" value="UniProtKB-KW"/>
</dbReference>
<evidence type="ECO:0000256" key="1">
    <source>
        <dbReference type="ARBA" id="ARBA00022527"/>
    </source>
</evidence>
<evidence type="ECO:0000256" key="2">
    <source>
        <dbReference type="ARBA" id="ARBA00022679"/>
    </source>
</evidence>
<dbReference type="Gene3D" id="1.10.510.10">
    <property type="entry name" value="Transferase(Phosphotransferase) domain 1"/>
    <property type="match status" value="1"/>
</dbReference>
<evidence type="ECO:0000259" key="7">
    <source>
        <dbReference type="PROSITE" id="PS50011"/>
    </source>
</evidence>
<evidence type="ECO:0000256" key="6">
    <source>
        <dbReference type="SAM" id="MobiDB-lite"/>
    </source>
</evidence>
<dbReference type="PROSITE" id="PS50011">
    <property type="entry name" value="PROTEIN_KINASE_DOM"/>
    <property type="match status" value="1"/>
</dbReference>
<keyword evidence="2" id="KW-0808">Transferase</keyword>
<protein>
    <recommendedName>
        <fullName evidence="7">Protein kinase domain-containing protein</fullName>
    </recommendedName>
</protein>
<reference evidence="8" key="2">
    <citation type="submission" date="2020-11" db="EMBL/GenBank/DDBJ databases">
        <authorList>
            <person name="McCartney M.A."/>
            <person name="Auch B."/>
            <person name="Kono T."/>
            <person name="Mallez S."/>
            <person name="Becker A."/>
            <person name="Gohl D.M."/>
            <person name="Silverstein K.A.T."/>
            <person name="Koren S."/>
            <person name="Bechman K.B."/>
            <person name="Herman A."/>
            <person name="Abrahante J.E."/>
            <person name="Garbe J."/>
        </authorList>
    </citation>
    <scope>NUCLEOTIDE SEQUENCE</scope>
    <source>
        <strain evidence="8">Duluth1</strain>
        <tissue evidence="8">Whole animal</tissue>
    </source>
</reference>
<dbReference type="Proteomes" id="UP000828390">
    <property type="component" value="Unassembled WGS sequence"/>
</dbReference>
<proteinExistence type="predicted"/>
<comment type="caution">
    <text evidence="8">The sequence shown here is derived from an EMBL/GenBank/DDBJ whole genome shotgun (WGS) entry which is preliminary data.</text>
</comment>
<evidence type="ECO:0000313" key="9">
    <source>
        <dbReference type="Proteomes" id="UP000828390"/>
    </source>
</evidence>
<keyword evidence="3" id="KW-0547">Nucleotide-binding</keyword>
<dbReference type="Gene3D" id="3.30.200.20">
    <property type="entry name" value="Phosphorylase Kinase, domain 1"/>
    <property type="match status" value="1"/>
</dbReference>
<feature type="region of interest" description="Disordered" evidence="6">
    <location>
        <begin position="822"/>
        <end position="878"/>
    </location>
</feature>
<reference evidence="8" key="1">
    <citation type="journal article" date="2019" name="bioRxiv">
        <title>The Genome of the Zebra Mussel, Dreissena polymorpha: A Resource for Invasive Species Research.</title>
        <authorList>
            <person name="McCartney M.A."/>
            <person name="Auch B."/>
            <person name="Kono T."/>
            <person name="Mallez S."/>
            <person name="Zhang Y."/>
            <person name="Obille A."/>
            <person name="Becker A."/>
            <person name="Abrahante J.E."/>
            <person name="Garbe J."/>
            <person name="Badalamenti J.P."/>
            <person name="Herman A."/>
            <person name="Mangelson H."/>
            <person name="Liachko I."/>
            <person name="Sullivan S."/>
            <person name="Sone E.D."/>
            <person name="Koren S."/>
            <person name="Silverstein K.A.T."/>
            <person name="Beckman K.B."/>
            <person name="Gohl D.M."/>
        </authorList>
    </citation>
    <scope>NUCLEOTIDE SEQUENCE</scope>
    <source>
        <strain evidence="8">Duluth1</strain>
        <tissue evidence="8">Whole animal</tissue>
    </source>
</reference>
<dbReference type="EMBL" id="JAIWYP010000003">
    <property type="protein sequence ID" value="KAH3852014.1"/>
    <property type="molecule type" value="Genomic_DNA"/>
</dbReference>
<feature type="region of interest" description="Disordered" evidence="6">
    <location>
        <begin position="656"/>
        <end position="678"/>
    </location>
</feature>
<dbReference type="Pfam" id="PF00069">
    <property type="entry name" value="Pkinase"/>
    <property type="match status" value="1"/>
</dbReference>
<dbReference type="InterPro" id="IPR008271">
    <property type="entry name" value="Ser/Thr_kinase_AS"/>
</dbReference>
<evidence type="ECO:0000256" key="5">
    <source>
        <dbReference type="ARBA" id="ARBA00022840"/>
    </source>
</evidence>
<gene>
    <name evidence="8" type="ORF">DPMN_094504</name>
</gene>
<sequence length="1084" mass="122813">MSMSLNNWKSAFHSPNRGGETKHVEAPAFRLAPYAGGGLYRLYHLIKIDTVPDLPEYGIHTNAAGHFTPQSSCIMGLRYKVKKILDSNGQSSVVVLAQDLFRGGENVVVKVLHSKFYALGFQESSVLQRLARMDPLNHSQTLRLLATLTFDSHYCLVFEPLLAMPLTSLFQDRPQSQRLQDIRRVGLRLLCSLGFLHQQNLIHTDLKPDNILLKHARDVDSVHIVDFGNTLHCVHSEMSLYYKDFELQTPLYRAPEVMFGLPFGPEIDMWSLGCILAELYIGHPIFLGTSKHEILTQIVKLLGPLPSQVFRRGKYFHTYEQFTEDTNGQNATLRLHEHLNCGDLSFANLLAGLLAYRPEDRLTAAEASRHPFFASSLPLSFLNMLPGTKDQSRSTFLTDVYQYKPKVSPDIKRRQPTSMDLLKMGTSELPPLDQVTIIKPSPVKGKVPNQSHESNYSACQGEEKAAISDLSMLRNVSKGIEHGKFSDNIKNKMSKLLEEIKKEQNWAEVDLDRKHAHGRLNMLTEFATNVERPCAKYGIVVTKGRSFEDKGTQFTCSAREDKKLLFTENLEERKMVTQVDTEASEAHRSKETDDGIARGNIVQNKNGIGRKRTAKESIDVDNDSEYIDLLSPPMGKEGKQQMPSDCGSIERKRHMYGSHSGKKRTNYPATTAGHKPRQLQEMRTECSGSQNDENCIQERRNLSSGFQSTEANPVVSGENVDNYSRKRTHHKQNNETVSSGVFRRRESKAALFEGISQNVLPTPIKPVKYMKPYSLESPEIIYKRPLTDKKEAPINQNDSGFKNITSSVDSIGLKSSINRYSSENSSYSSDSARASLNTASNTGRRKSRPLSGGEDNTEVRSLSTRLHSQGGSPGLPSRISENMWSGINCKNVQNSAAKFERINPDWFAFHGTPASEAKSLNLGIAQRIEKMRVKKRKEAKRSLSFQKTAKQRKDHETSVEGSYERRIEKPKLDDEHNIYKRRLDNHSIDKYRMESFSGSDSDVSHSDEEYFIDRQYAQKCLQDNVRDKNSTECKQQGAKVPRQRKNQHRTSTKPYERSLSQDQFTSDKNINNTYVIDFESPRRN</sequence>
<evidence type="ECO:0000256" key="4">
    <source>
        <dbReference type="ARBA" id="ARBA00022777"/>
    </source>
</evidence>
<name>A0A9D4R206_DREPO</name>
<feature type="compositionally biased region" description="Polar residues" evidence="6">
    <location>
        <begin position="859"/>
        <end position="870"/>
    </location>
</feature>
<keyword evidence="1" id="KW-0723">Serine/threonine-protein kinase</keyword>
<keyword evidence="5" id="KW-0067">ATP-binding</keyword>
<feature type="region of interest" description="Disordered" evidence="6">
    <location>
        <begin position="935"/>
        <end position="968"/>
    </location>
</feature>
<dbReference type="SMART" id="SM00220">
    <property type="entry name" value="S_TKc"/>
    <property type="match status" value="1"/>
</dbReference>
<dbReference type="PROSITE" id="PS00108">
    <property type="entry name" value="PROTEIN_KINASE_ST"/>
    <property type="match status" value="1"/>
</dbReference>
<dbReference type="OrthoDB" id="9332038at2759"/>
<keyword evidence="9" id="KW-1185">Reference proteome</keyword>
<dbReference type="GO" id="GO:0005524">
    <property type="term" value="F:ATP binding"/>
    <property type="evidence" value="ECO:0007669"/>
    <property type="project" value="UniProtKB-KW"/>
</dbReference>
<dbReference type="PANTHER" id="PTHR24058">
    <property type="entry name" value="DUAL SPECIFICITY PROTEIN KINASE"/>
    <property type="match status" value="1"/>
</dbReference>
<evidence type="ECO:0000256" key="3">
    <source>
        <dbReference type="ARBA" id="ARBA00022741"/>
    </source>
</evidence>
<feature type="domain" description="Protein kinase" evidence="7">
    <location>
        <begin position="79"/>
        <end position="373"/>
    </location>
</feature>
<organism evidence="8 9">
    <name type="scientific">Dreissena polymorpha</name>
    <name type="common">Zebra mussel</name>
    <name type="synonym">Mytilus polymorpha</name>
    <dbReference type="NCBI Taxonomy" id="45954"/>
    <lineage>
        <taxon>Eukaryota</taxon>
        <taxon>Metazoa</taxon>
        <taxon>Spiralia</taxon>
        <taxon>Lophotrochozoa</taxon>
        <taxon>Mollusca</taxon>
        <taxon>Bivalvia</taxon>
        <taxon>Autobranchia</taxon>
        <taxon>Heteroconchia</taxon>
        <taxon>Euheterodonta</taxon>
        <taxon>Imparidentia</taxon>
        <taxon>Neoheterodontei</taxon>
        <taxon>Myida</taxon>
        <taxon>Dreissenoidea</taxon>
        <taxon>Dreissenidae</taxon>
        <taxon>Dreissena</taxon>
    </lineage>
</organism>
<feature type="compositionally biased region" description="Low complexity" evidence="6">
    <location>
        <begin position="822"/>
        <end position="835"/>
    </location>
</feature>